<gene>
    <name evidence="8" type="primary">phoU</name>
    <name evidence="8" type="ORF">FLL46_05245</name>
</gene>
<keyword evidence="4 6" id="KW-0963">Cytoplasm</keyword>
<reference evidence="8 9" key="1">
    <citation type="submission" date="2019-07" db="EMBL/GenBank/DDBJ databases">
        <title>Draft genome for Aliikangiella sp. M105.</title>
        <authorList>
            <person name="Wang G."/>
        </authorList>
    </citation>
    <scope>NUCLEOTIDE SEQUENCE [LARGE SCALE GENOMIC DNA]</scope>
    <source>
        <strain evidence="8 9">M105</strain>
    </source>
</reference>
<evidence type="ECO:0000259" key="7">
    <source>
        <dbReference type="Pfam" id="PF01895"/>
    </source>
</evidence>
<keyword evidence="9" id="KW-1185">Reference proteome</keyword>
<comment type="subunit">
    <text evidence="6">Homodimer.</text>
</comment>
<dbReference type="PIRSF" id="PIRSF003107">
    <property type="entry name" value="PhoU"/>
    <property type="match status" value="1"/>
</dbReference>
<dbReference type="InterPro" id="IPR038078">
    <property type="entry name" value="PhoU-like_sf"/>
</dbReference>
<evidence type="ECO:0000313" key="9">
    <source>
        <dbReference type="Proteomes" id="UP000315439"/>
    </source>
</evidence>
<dbReference type="PANTHER" id="PTHR42930:SF3">
    <property type="entry name" value="PHOSPHATE-SPECIFIC TRANSPORT SYSTEM ACCESSORY PROTEIN PHOU"/>
    <property type="match status" value="1"/>
</dbReference>
<dbReference type="FunFam" id="1.20.58.220:FF:000002">
    <property type="entry name" value="Phosphate-specific transport system accessory protein PhoU"/>
    <property type="match status" value="1"/>
</dbReference>
<evidence type="ECO:0000313" key="8">
    <source>
        <dbReference type="EMBL" id="TQV88942.1"/>
    </source>
</evidence>
<protein>
    <recommendedName>
        <fullName evidence="6">Phosphate-specific transport system accessory protein PhoU</fullName>
    </recommendedName>
</protein>
<dbReference type="Pfam" id="PF01895">
    <property type="entry name" value="PhoU"/>
    <property type="match status" value="2"/>
</dbReference>
<evidence type="ECO:0000256" key="1">
    <source>
        <dbReference type="ARBA" id="ARBA00004496"/>
    </source>
</evidence>
<dbReference type="FunFam" id="1.20.58.220:FF:000001">
    <property type="entry name" value="Phosphate-specific transport system accessory protein PhoU"/>
    <property type="match status" value="1"/>
</dbReference>
<dbReference type="Gene3D" id="1.20.58.220">
    <property type="entry name" value="Phosphate transport system protein phou homolog 2, domain 2"/>
    <property type="match status" value="2"/>
</dbReference>
<comment type="subcellular location">
    <subcellularLocation>
        <location evidence="1 6">Cytoplasm</location>
    </subcellularLocation>
</comment>
<feature type="domain" description="PhoU" evidence="7">
    <location>
        <begin position="26"/>
        <end position="112"/>
    </location>
</feature>
<dbReference type="OrthoDB" id="9814256at2"/>
<dbReference type="SUPFAM" id="SSF109755">
    <property type="entry name" value="PhoU-like"/>
    <property type="match status" value="1"/>
</dbReference>
<dbReference type="Proteomes" id="UP000315439">
    <property type="component" value="Unassembled WGS sequence"/>
</dbReference>
<dbReference type="AlphaFoldDB" id="A0A545UHK2"/>
<dbReference type="EMBL" id="VIKS01000003">
    <property type="protein sequence ID" value="TQV88942.1"/>
    <property type="molecule type" value="Genomic_DNA"/>
</dbReference>
<dbReference type="PANTHER" id="PTHR42930">
    <property type="entry name" value="PHOSPHATE-SPECIFIC TRANSPORT SYSTEM ACCESSORY PROTEIN PHOU"/>
    <property type="match status" value="1"/>
</dbReference>
<dbReference type="InterPro" id="IPR028366">
    <property type="entry name" value="PhoU"/>
</dbReference>
<evidence type="ECO:0000256" key="2">
    <source>
        <dbReference type="ARBA" id="ARBA00008107"/>
    </source>
</evidence>
<organism evidence="8 9">
    <name type="scientific">Aliikangiella coralliicola</name>
    <dbReference type="NCBI Taxonomy" id="2592383"/>
    <lineage>
        <taxon>Bacteria</taxon>
        <taxon>Pseudomonadati</taxon>
        <taxon>Pseudomonadota</taxon>
        <taxon>Gammaproteobacteria</taxon>
        <taxon>Oceanospirillales</taxon>
        <taxon>Pleioneaceae</taxon>
        <taxon>Aliikangiella</taxon>
    </lineage>
</organism>
<keyword evidence="3 6" id="KW-0813">Transport</keyword>
<dbReference type="RefSeq" id="WP_142892427.1">
    <property type="nucleotide sequence ID" value="NZ_ML660161.1"/>
</dbReference>
<feature type="domain" description="PhoU" evidence="7">
    <location>
        <begin position="130"/>
        <end position="215"/>
    </location>
</feature>
<comment type="function">
    <text evidence="6">Plays a role in the regulation of phosphate uptake.</text>
</comment>
<name>A0A545UHK2_9GAMM</name>
<dbReference type="GO" id="GO:0045936">
    <property type="term" value="P:negative regulation of phosphate metabolic process"/>
    <property type="evidence" value="ECO:0007669"/>
    <property type="project" value="InterPro"/>
</dbReference>
<proteinExistence type="inferred from homology"/>
<evidence type="ECO:0000256" key="5">
    <source>
        <dbReference type="ARBA" id="ARBA00022592"/>
    </source>
</evidence>
<sequence length="238" mass="27237">MENDLNLSHHISKRFNEELEEVRNQVLKMGGVVEQQVREGLKSLLDADQGLAQRVVDTDIEVNTLEVEIDENCTKILARRQPAASDLRLMISIIKTITDLERIGDEAAKLGKNALKLHDDGKIARQFIELRHLGEHVSATLNKALTAYARLDVNEALEIIQNDRFIDEEFDNISRLLITKMMEDPREIKSALRISWCARALERIGDHTKNICEYIVYLVKGKDVRHTSIEEIKQTITE</sequence>
<dbReference type="InterPro" id="IPR026022">
    <property type="entry name" value="PhoU_dom"/>
</dbReference>
<dbReference type="GO" id="GO:0006817">
    <property type="term" value="P:phosphate ion transport"/>
    <property type="evidence" value="ECO:0007669"/>
    <property type="project" value="UniProtKB-KW"/>
</dbReference>
<dbReference type="NCBIfam" id="TIGR02135">
    <property type="entry name" value="phoU_full"/>
    <property type="match status" value="1"/>
</dbReference>
<evidence type="ECO:0000256" key="3">
    <source>
        <dbReference type="ARBA" id="ARBA00022448"/>
    </source>
</evidence>
<accession>A0A545UHK2</accession>
<evidence type="ECO:0000256" key="4">
    <source>
        <dbReference type="ARBA" id="ARBA00022490"/>
    </source>
</evidence>
<dbReference type="GO" id="GO:0005737">
    <property type="term" value="C:cytoplasm"/>
    <property type="evidence" value="ECO:0007669"/>
    <property type="project" value="UniProtKB-SubCell"/>
</dbReference>
<comment type="similarity">
    <text evidence="2 6">Belongs to the PhoU family.</text>
</comment>
<comment type="caution">
    <text evidence="8">The sequence shown here is derived from an EMBL/GenBank/DDBJ whole genome shotgun (WGS) entry which is preliminary data.</text>
</comment>
<keyword evidence="5 6" id="KW-0592">Phosphate transport</keyword>
<dbReference type="GO" id="GO:0030643">
    <property type="term" value="P:intracellular phosphate ion homeostasis"/>
    <property type="evidence" value="ECO:0007669"/>
    <property type="project" value="InterPro"/>
</dbReference>
<evidence type="ECO:0000256" key="6">
    <source>
        <dbReference type="PIRNR" id="PIRNR003107"/>
    </source>
</evidence>